<protein>
    <recommendedName>
        <fullName evidence="4 8">Sucrose-6-phosphate hydrolase</fullName>
        <ecNumber evidence="3 8">3.2.1.26</ecNumber>
    </recommendedName>
    <alternativeName>
        <fullName evidence="7 8">Invertase</fullName>
    </alternativeName>
</protein>
<evidence type="ECO:0000313" key="11">
    <source>
        <dbReference type="Proteomes" id="UP001179600"/>
    </source>
</evidence>
<accession>A0AAF0BHR0</accession>
<keyword evidence="6 8" id="KW-0326">Glycosidase</keyword>
<organism evidence="10 11">
    <name type="scientific">Vagococcus lutrae</name>
    <dbReference type="NCBI Taxonomy" id="81947"/>
    <lineage>
        <taxon>Bacteria</taxon>
        <taxon>Bacillati</taxon>
        <taxon>Bacillota</taxon>
        <taxon>Bacilli</taxon>
        <taxon>Lactobacillales</taxon>
        <taxon>Enterococcaceae</taxon>
        <taxon>Vagococcus</taxon>
    </lineage>
</organism>
<keyword evidence="8" id="KW-0963">Cytoplasm</keyword>
<evidence type="ECO:0000256" key="8">
    <source>
        <dbReference type="RuleBase" id="RU365015"/>
    </source>
</evidence>
<dbReference type="InterPro" id="IPR001362">
    <property type="entry name" value="Glyco_hydro_32"/>
</dbReference>
<evidence type="ECO:0000256" key="3">
    <source>
        <dbReference type="ARBA" id="ARBA00012758"/>
    </source>
</evidence>
<evidence type="ECO:0000256" key="4">
    <source>
        <dbReference type="ARBA" id="ARBA00019623"/>
    </source>
</evidence>
<comment type="subcellular location">
    <subcellularLocation>
        <location evidence="8">Cytoplasm</location>
    </subcellularLocation>
</comment>
<dbReference type="InterPro" id="IPR023296">
    <property type="entry name" value="Glyco_hydro_beta-prop_sf"/>
</dbReference>
<dbReference type="RefSeq" id="WP_272163559.1">
    <property type="nucleotide sequence ID" value="NZ_CP116507.1"/>
</dbReference>
<dbReference type="CDD" id="cd18623">
    <property type="entry name" value="GH32_ScrB-like"/>
    <property type="match status" value="1"/>
</dbReference>
<feature type="domain" description="Glycosyl hydrolase family 32 N-terminal" evidence="9">
    <location>
        <begin position="12"/>
        <end position="315"/>
    </location>
</feature>
<evidence type="ECO:0000259" key="9">
    <source>
        <dbReference type="Pfam" id="PF00251"/>
    </source>
</evidence>
<dbReference type="SMART" id="SM00640">
    <property type="entry name" value="Glyco_32"/>
    <property type="match status" value="1"/>
</dbReference>
<dbReference type="PROSITE" id="PS00609">
    <property type="entry name" value="GLYCOSYL_HYDROL_F32"/>
    <property type="match status" value="1"/>
</dbReference>
<dbReference type="InterPro" id="IPR018053">
    <property type="entry name" value="Glyco_hydro_32_AS"/>
</dbReference>
<reference evidence="10" key="1">
    <citation type="submission" date="2023-01" db="EMBL/GenBank/DDBJ databases">
        <title>Oxazolidinone resistance genes in florfenicol resistant enterococci from beef cattle and veal calves at slaughter.</title>
        <authorList>
            <person name="Biggel M."/>
        </authorList>
    </citation>
    <scope>NUCLEOTIDE SEQUENCE</scope>
    <source>
        <strain evidence="10">K204-1</strain>
    </source>
</reference>
<evidence type="ECO:0000256" key="6">
    <source>
        <dbReference type="ARBA" id="ARBA00023295"/>
    </source>
</evidence>
<dbReference type="SUPFAM" id="SSF75005">
    <property type="entry name" value="Arabinanase/levansucrase/invertase"/>
    <property type="match status" value="1"/>
</dbReference>
<comment type="similarity">
    <text evidence="2 8">Belongs to the glycosyl hydrolase 32 family.</text>
</comment>
<dbReference type="EMBL" id="CP116507">
    <property type="protein sequence ID" value="WCG23212.1"/>
    <property type="molecule type" value="Genomic_DNA"/>
</dbReference>
<dbReference type="PANTHER" id="PTHR43101:SF1">
    <property type="entry name" value="BETA-FRUCTOSIDASE"/>
    <property type="match status" value="1"/>
</dbReference>
<evidence type="ECO:0000256" key="7">
    <source>
        <dbReference type="ARBA" id="ARBA00033367"/>
    </source>
</evidence>
<dbReference type="Gene3D" id="2.115.10.20">
    <property type="entry name" value="Glycosyl hydrolase domain, family 43"/>
    <property type="match status" value="1"/>
</dbReference>
<proteinExistence type="inferred from homology"/>
<dbReference type="PANTHER" id="PTHR43101">
    <property type="entry name" value="BETA-FRUCTOSIDASE"/>
    <property type="match status" value="1"/>
</dbReference>
<evidence type="ECO:0000256" key="2">
    <source>
        <dbReference type="ARBA" id="ARBA00009902"/>
    </source>
</evidence>
<dbReference type="Pfam" id="PF00251">
    <property type="entry name" value="Glyco_hydro_32N"/>
    <property type="match status" value="1"/>
</dbReference>
<evidence type="ECO:0000256" key="5">
    <source>
        <dbReference type="ARBA" id="ARBA00022801"/>
    </source>
</evidence>
<name>A0AAF0BHR0_9ENTE</name>
<dbReference type="GO" id="GO:0004564">
    <property type="term" value="F:beta-fructofuranosidase activity"/>
    <property type="evidence" value="ECO:0007669"/>
    <property type="project" value="UniProtKB-EC"/>
</dbReference>
<dbReference type="EC" id="3.2.1.26" evidence="3 8"/>
<keyword evidence="8" id="KW-0119">Carbohydrate metabolism</keyword>
<dbReference type="GO" id="GO:0005975">
    <property type="term" value="P:carbohydrate metabolic process"/>
    <property type="evidence" value="ECO:0007669"/>
    <property type="project" value="InterPro"/>
</dbReference>
<comment type="pathway">
    <text evidence="1 8">Glycan biosynthesis; sucrose metabolism.</text>
</comment>
<dbReference type="InterPro" id="IPR013148">
    <property type="entry name" value="Glyco_hydro_32_N"/>
</dbReference>
<dbReference type="InterPro" id="IPR006232">
    <property type="entry name" value="Suc6P_hydrolase"/>
</dbReference>
<evidence type="ECO:0000256" key="1">
    <source>
        <dbReference type="ARBA" id="ARBA00004914"/>
    </source>
</evidence>
<evidence type="ECO:0000313" key="10">
    <source>
        <dbReference type="EMBL" id="WCG23212.1"/>
    </source>
</evidence>
<comment type="catalytic activity">
    <reaction evidence="8">
        <text>Hydrolysis of terminal non-reducing beta-D-fructofuranoside residues in beta-D-fructofuranosides.</text>
        <dbReference type="EC" id="3.2.1.26"/>
    </reaction>
</comment>
<dbReference type="InterPro" id="IPR051214">
    <property type="entry name" value="GH32_Enzymes"/>
</dbReference>
<dbReference type="GO" id="GO:0005737">
    <property type="term" value="C:cytoplasm"/>
    <property type="evidence" value="ECO:0007669"/>
    <property type="project" value="UniProtKB-SubCell"/>
</dbReference>
<keyword evidence="5 8" id="KW-0378">Hydrolase</keyword>
<dbReference type="NCBIfam" id="TIGR01322">
    <property type="entry name" value="scrB_fam"/>
    <property type="match status" value="1"/>
</dbReference>
<comment type="function">
    <text evidence="8">Enables the bacterium to metabolize sucrose as a sole carbon source.</text>
</comment>
<dbReference type="Proteomes" id="UP001179600">
    <property type="component" value="Chromosome"/>
</dbReference>
<sequence>MQYRNLDRPQWHVYPEQGLLNDPNGLVYFKGKYHVYYQYNFRDTTHRFKAWGHRTSSDLLTWSEEDIPLVPSEWYDKDGCYSGGAFVKDDCLYLFYTGTVIEEDGSKSSYQCLATSTDGYHLVKQGPILPHPEGYTRHVRDPQVFQGTNGRYYMLLGAQTNDLRGTTLTYQSDDLHTWKLMGETVPSVSLDSYMWECPNLVRLDEYDYFIFSPQGLPKEAERFRNVFSTTYYAGRFDEGTGCFTPLTPLEELDKGFDFYAPQVFKGPHNESIMFGWAGVPTPEEESAIPTIAKGWVHTLTAARLLKEKDKRLVALPVIPDQLKTLSEEKDSCVVISQCSGAMSLKPQKDEWCLTSDSWQLIYREQTLSLSRTNWYSKYQESRMVYRGQIDTLLVTYDAHIGEVYINEGMAVATFKFFSDKNNMTVKYCLK</sequence>
<gene>
    <name evidence="10" type="ORF">PML95_02940</name>
</gene>
<dbReference type="AlphaFoldDB" id="A0AAF0BHR0"/>